<dbReference type="GeneID" id="26909712"/>
<feature type="region of interest" description="Disordered" evidence="1">
    <location>
        <begin position="1"/>
        <end position="26"/>
    </location>
</feature>
<protein>
    <submittedName>
        <fullName evidence="2">Uncharacterized protein</fullName>
    </submittedName>
</protein>
<dbReference type="AlphaFoldDB" id="A0A0M9FQW7"/>
<organism evidence="2 3">
    <name type="scientific">Leptomonas pyrrhocoris</name>
    <name type="common">Firebug parasite</name>
    <dbReference type="NCBI Taxonomy" id="157538"/>
    <lineage>
        <taxon>Eukaryota</taxon>
        <taxon>Discoba</taxon>
        <taxon>Euglenozoa</taxon>
        <taxon>Kinetoplastea</taxon>
        <taxon>Metakinetoplastina</taxon>
        <taxon>Trypanosomatida</taxon>
        <taxon>Trypanosomatidae</taxon>
        <taxon>Leishmaniinae</taxon>
        <taxon>Leptomonas</taxon>
    </lineage>
</organism>
<keyword evidence="3" id="KW-1185">Reference proteome</keyword>
<dbReference type="OMA" id="WRESGLY"/>
<name>A0A0M9FQW7_LEPPY</name>
<dbReference type="OrthoDB" id="273075at2759"/>
<gene>
    <name evidence="2" type="ORF">ABB37_09429</name>
</gene>
<evidence type="ECO:0000313" key="2">
    <source>
        <dbReference type="EMBL" id="KPA74163.1"/>
    </source>
</evidence>
<dbReference type="Proteomes" id="UP000037923">
    <property type="component" value="Unassembled WGS sequence"/>
</dbReference>
<sequence length="88" mass="10000">MDYYNALQKAWSHQPENPPKLPPLASEADVNISDIDDVLSGDSDYEEMNPPVPLGLMISYFAEDWRESGLYDVVQKRAEAQASQTQRR</sequence>
<dbReference type="EMBL" id="LGTL01000031">
    <property type="protein sequence ID" value="KPA74163.1"/>
    <property type="molecule type" value="Genomic_DNA"/>
</dbReference>
<evidence type="ECO:0000313" key="3">
    <source>
        <dbReference type="Proteomes" id="UP000037923"/>
    </source>
</evidence>
<reference evidence="2 3" key="1">
    <citation type="submission" date="2015-07" db="EMBL/GenBank/DDBJ databases">
        <title>High-quality genome of monoxenous trypanosomatid Leptomonas pyrrhocoris.</title>
        <authorList>
            <person name="Flegontov P."/>
            <person name="Butenko A."/>
            <person name="Firsov S."/>
            <person name="Vlcek C."/>
            <person name="Logacheva M.D."/>
            <person name="Field M."/>
            <person name="Filatov D."/>
            <person name="Flegontova O."/>
            <person name="Gerasimov E."/>
            <person name="Jackson A.P."/>
            <person name="Kelly S."/>
            <person name="Opperdoes F."/>
            <person name="O'Reilly A."/>
            <person name="Votypka J."/>
            <person name="Yurchenko V."/>
            <person name="Lukes J."/>
        </authorList>
    </citation>
    <scope>NUCLEOTIDE SEQUENCE [LARGE SCALE GENOMIC DNA]</scope>
    <source>
        <strain evidence="2">H10</strain>
    </source>
</reference>
<accession>A0A0M9FQW7</accession>
<evidence type="ECO:0000256" key="1">
    <source>
        <dbReference type="SAM" id="MobiDB-lite"/>
    </source>
</evidence>
<dbReference type="VEuPathDB" id="TriTrypDB:LpyrH10_31_0830"/>
<dbReference type="RefSeq" id="XP_015652602.1">
    <property type="nucleotide sequence ID" value="XM_015808889.1"/>
</dbReference>
<proteinExistence type="predicted"/>
<comment type="caution">
    <text evidence="2">The sequence shown here is derived from an EMBL/GenBank/DDBJ whole genome shotgun (WGS) entry which is preliminary data.</text>
</comment>